<dbReference type="Proteomes" id="UP001055439">
    <property type="component" value="Chromosome 3"/>
</dbReference>
<dbReference type="AlphaFoldDB" id="A0A9E7FD26"/>
<keyword evidence="2" id="KW-1185">Reference proteome</keyword>
<name>A0A9E7FD26_9LILI</name>
<reference evidence="1" key="1">
    <citation type="submission" date="2022-05" db="EMBL/GenBank/DDBJ databases">
        <title>The Musa troglodytarum L. genome provides insights into the mechanism of non-climacteric behaviour and enrichment of carotenoids.</title>
        <authorList>
            <person name="Wang J."/>
        </authorList>
    </citation>
    <scope>NUCLEOTIDE SEQUENCE</scope>
    <source>
        <tissue evidence="1">Leaf</tissue>
    </source>
</reference>
<gene>
    <name evidence="1" type="ORF">MUK42_18407</name>
</gene>
<dbReference type="EMBL" id="CP097505">
    <property type="protein sequence ID" value="URD91638.1"/>
    <property type="molecule type" value="Genomic_DNA"/>
</dbReference>
<evidence type="ECO:0000313" key="1">
    <source>
        <dbReference type="EMBL" id="URD91638.1"/>
    </source>
</evidence>
<organism evidence="1 2">
    <name type="scientific">Musa troglodytarum</name>
    <name type="common">fe'i banana</name>
    <dbReference type="NCBI Taxonomy" id="320322"/>
    <lineage>
        <taxon>Eukaryota</taxon>
        <taxon>Viridiplantae</taxon>
        <taxon>Streptophyta</taxon>
        <taxon>Embryophyta</taxon>
        <taxon>Tracheophyta</taxon>
        <taxon>Spermatophyta</taxon>
        <taxon>Magnoliopsida</taxon>
        <taxon>Liliopsida</taxon>
        <taxon>Zingiberales</taxon>
        <taxon>Musaceae</taxon>
        <taxon>Musa</taxon>
    </lineage>
</organism>
<evidence type="ECO:0000313" key="2">
    <source>
        <dbReference type="Proteomes" id="UP001055439"/>
    </source>
</evidence>
<accession>A0A9E7FD26</accession>
<proteinExistence type="predicted"/>
<sequence>MIGWALKILFLRPRPRQRYTTGASRTAHGGFAVFGSERYGVWVDFSGRFGIGKELGSGGGHLGLNFLIRICHSIFGCV</sequence>
<protein>
    <submittedName>
        <fullName evidence="1">Uncharacterized protein</fullName>
    </submittedName>
</protein>